<dbReference type="EMBL" id="LT629776">
    <property type="protein sequence ID" value="SDS56517.1"/>
    <property type="molecule type" value="Genomic_DNA"/>
</dbReference>
<gene>
    <name evidence="1" type="ORF">SAMN04489860_1833</name>
</gene>
<dbReference type="InterPro" id="IPR017517">
    <property type="entry name" value="Maleyloyr_isom"/>
</dbReference>
<accession>A0A1H1T8H2</accession>
<dbReference type="InterPro" id="IPR017519">
    <property type="entry name" value="CHP03085"/>
</dbReference>
<dbReference type="InterPro" id="IPR034660">
    <property type="entry name" value="DinB/YfiT-like"/>
</dbReference>
<dbReference type="NCBIfam" id="TIGR03085">
    <property type="entry name" value="TIGR03085 family metal-binding protein"/>
    <property type="match status" value="1"/>
</dbReference>
<protein>
    <submittedName>
        <fullName evidence="1">TIGR03085 family protein</fullName>
    </submittedName>
</protein>
<organism evidence="1 2">
    <name type="scientific">Paraoerskovia marina</name>
    <dbReference type="NCBI Taxonomy" id="545619"/>
    <lineage>
        <taxon>Bacteria</taxon>
        <taxon>Bacillati</taxon>
        <taxon>Actinomycetota</taxon>
        <taxon>Actinomycetes</taxon>
        <taxon>Micrococcales</taxon>
        <taxon>Cellulomonadaceae</taxon>
        <taxon>Paraoerskovia</taxon>
    </lineage>
</organism>
<name>A0A1H1T8H2_9CELL</name>
<dbReference type="eggNOG" id="COG0243">
    <property type="taxonomic scope" value="Bacteria"/>
</dbReference>
<evidence type="ECO:0000313" key="1">
    <source>
        <dbReference type="EMBL" id="SDS56517.1"/>
    </source>
</evidence>
<evidence type="ECO:0000313" key="2">
    <source>
        <dbReference type="Proteomes" id="UP000185663"/>
    </source>
</evidence>
<keyword evidence="2" id="KW-1185">Reference proteome</keyword>
<sequence length="209" mass="22955">MKACTMPWHPWLREQLVDSLRSVPPNAPTLCEGWQARHLAAHLVLREHAPWRLLGGGLDTLADEARDDAAYRDLIDRVSQPPQAWSPHSWAGDAMNVAEFYVHSEDVRRGGGVEPAPRDLPPDLVEALRGALTTFARLRLGRCPVGVTLVDDEGRRLVVSDREPVVEIHGPVTELVLHVFGRVEAADTEVRGREDAVAQVAQVLGGPDA</sequence>
<dbReference type="NCBIfam" id="TIGR03083">
    <property type="entry name" value="maleylpyruvate isomerase family mycothiol-dependent enzyme"/>
    <property type="match status" value="1"/>
</dbReference>
<dbReference type="AlphaFoldDB" id="A0A1H1T8H2"/>
<dbReference type="SUPFAM" id="SSF109854">
    <property type="entry name" value="DinB/YfiT-like putative metalloenzymes"/>
    <property type="match status" value="1"/>
</dbReference>
<reference evidence="1 2" key="1">
    <citation type="submission" date="2016-10" db="EMBL/GenBank/DDBJ databases">
        <authorList>
            <person name="de Groot N.N."/>
        </authorList>
    </citation>
    <scope>NUCLEOTIDE SEQUENCE [LARGE SCALE GENOMIC DNA]</scope>
    <source>
        <strain evidence="1 2">DSM 22126</strain>
    </source>
</reference>
<dbReference type="STRING" id="545619.SAMN04489860_1833"/>
<proteinExistence type="predicted"/>
<dbReference type="Proteomes" id="UP000185663">
    <property type="component" value="Chromosome I"/>
</dbReference>